<organism evidence="1 2">
    <name type="scientific">Botrytis deweyae</name>
    <dbReference type="NCBI Taxonomy" id="2478750"/>
    <lineage>
        <taxon>Eukaryota</taxon>
        <taxon>Fungi</taxon>
        <taxon>Dikarya</taxon>
        <taxon>Ascomycota</taxon>
        <taxon>Pezizomycotina</taxon>
        <taxon>Leotiomycetes</taxon>
        <taxon>Helotiales</taxon>
        <taxon>Sclerotiniaceae</taxon>
        <taxon>Botrytis</taxon>
    </lineage>
</organism>
<evidence type="ECO:0000313" key="2">
    <source>
        <dbReference type="Proteomes" id="UP000783213"/>
    </source>
</evidence>
<comment type="caution">
    <text evidence="1">The sequence shown here is derived from an EMBL/GenBank/DDBJ whole genome shotgun (WGS) entry which is preliminary data.</text>
</comment>
<name>A0ABQ7I8I9_9HELO</name>
<gene>
    <name evidence="1" type="ORF">EAE98_010524</name>
</gene>
<dbReference type="RefSeq" id="XP_038805505.1">
    <property type="nucleotide sequence ID" value="XM_038958145.1"/>
</dbReference>
<keyword evidence="2" id="KW-1185">Reference proteome</keyword>
<reference evidence="1 2" key="1">
    <citation type="journal article" date="2020" name="Genome Biol. Evol.">
        <title>Comparative genomics of Sclerotiniaceae.</title>
        <authorList>
            <person name="Valero Jimenez C.A."/>
            <person name="Steentjes M."/>
            <person name="Scholten O.E."/>
            <person name="Van Kan J.A.L."/>
        </authorList>
    </citation>
    <scope>NUCLEOTIDE SEQUENCE [LARGE SCALE GENOMIC DNA]</scope>
    <source>
        <strain evidence="1 2">B1</strain>
    </source>
</reference>
<dbReference type="GeneID" id="62237295"/>
<dbReference type="Proteomes" id="UP000783213">
    <property type="component" value="Unassembled WGS sequence"/>
</dbReference>
<proteinExistence type="predicted"/>
<protein>
    <submittedName>
        <fullName evidence="1">Uncharacterized protein</fullName>
    </submittedName>
</protein>
<dbReference type="EMBL" id="RCSX01000037">
    <property type="protein sequence ID" value="KAF7916802.1"/>
    <property type="molecule type" value="Genomic_DNA"/>
</dbReference>
<accession>A0ABQ7I8I9</accession>
<sequence>MGIYMTNVKDYGDAFRLKRKDDGSGEYIYHNASPNAAEHTFVVPTDAGSLIELLVRSPSKQDLLGVTGNKVTCEEVTVEAHDKARPGGLGREAAESIASSAEFGWGDLVLPKDLDSNIKVTSKKEYIESENWSEYR</sequence>
<evidence type="ECO:0000313" key="1">
    <source>
        <dbReference type="EMBL" id="KAF7916802.1"/>
    </source>
</evidence>